<evidence type="ECO:0000256" key="7">
    <source>
        <dbReference type="ARBA" id="ARBA00022737"/>
    </source>
</evidence>
<feature type="domain" description="Histidine kinase" evidence="12">
    <location>
        <begin position="184"/>
        <end position="371"/>
    </location>
</feature>
<dbReference type="InterPro" id="IPR003594">
    <property type="entry name" value="HATPase_dom"/>
</dbReference>
<comment type="catalytic activity">
    <reaction evidence="1">
        <text>ATP + protein L-histidine = ADP + protein N-phospho-L-histidine.</text>
        <dbReference type="EC" id="2.7.13.3"/>
    </reaction>
</comment>
<comment type="caution">
    <text evidence="14">The sequence shown here is derived from an EMBL/GenBank/DDBJ whole genome shotgun (WGS) entry which is preliminary data.</text>
</comment>
<keyword evidence="5" id="KW-0288">FMN</keyword>
<dbReference type="EC" id="2.7.13.3" evidence="2"/>
<dbReference type="InterPro" id="IPR011495">
    <property type="entry name" value="Sig_transdc_His_kin_sub2_dim/P"/>
</dbReference>
<dbReference type="InterPro" id="IPR011102">
    <property type="entry name" value="Sig_transdc_His_kinase_HWE"/>
</dbReference>
<dbReference type="CDD" id="cd00130">
    <property type="entry name" value="PAS"/>
    <property type="match status" value="1"/>
</dbReference>
<feature type="domain" description="PAC" evidence="13">
    <location>
        <begin position="96"/>
        <end position="152"/>
    </location>
</feature>
<protein>
    <recommendedName>
        <fullName evidence="2">histidine kinase</fullName>
        <ecNumber evidence="2">2.7.13.3</ecNumber>
    </recommendedName>
</protein>
<dbReference type="SUPFAM" id="SSF55874">
    <property type="entry name" value="ATPase domain of HSP90 chaperone/DNA topoisomerase II/histidine kinase"/>
    <property type="match status" value="1"/>
</dbReference>
<dbReference type="InterPro" id="IPR000014">
    <property type="entry name" value="PAS"/>
</dbReference>
<dbReference type="InterPro" id="IPR013656">
    <property type="entry name" value="PAS_4"/>
</dbReference>
<evidence type="ECO:0000256" key="10">
    <source>
        <dbReference type="ARBA" id="ARBA00022840"/>
    </source>
</evidence>
<evidence type="ECO:0000259" key="12">
    <source>
        <dbReference type="PROSITE" id="PS50109"/>
    </source>
</evidence>
<dbReference type="EMBL" id="PVTT01000002">
    <property type="protein sequence ID" value="PRY92635.1"/>
    <property type="molecule type" value="Genomic_DNA"/>
</dbReference>
<keyword evidence="15" id="KW-1185">Reference proteome</keyword>
<dbReference type="Gene3D" id="3.30.450.20">
    <property type="entry name" value="PAS domain"/>
    <property type="match status" value="1"/>
</dbReference>
<dbReference type="Pfam" id="PF08448">
    <property type="entry name" value="PAS_4"/>
    <property type="match status" value="1"/>
</dbReference>
<dbReference type="AlphaFoldDB" id="A0A2T0X169"/>
<keyword evidence="4" id="KW-0285">Flavoprotein</keyword>
<dbReference type="GO" id="GO:0004673">
    <property type="term" value="F:protein histidine kinase activity"/>
    <property type="evidence" value="ECO:0007669"/>
    <property type="project" value="UniProtKB-EC"/>
</dbReference>
<evidence type="ECO:0000256" key="3">
    <source>
        <dbReference type="ARBA" id="ARBA00022553"/>
    </source>
</evidence>
<keyword evidence="8" id="KW-0547">Nucleotide-binding</keyword>
<dbReference type="GO" id="GO:0005524">
    <property type="term" value="F:ATP binding"/>
    <property type="evidence" value="ECO:0007669"/>
    <property type="project" value="UniProtKB-KW"/>
</dbReference>
<dbReference type="OrthoDB" id="9760752at2"/>
<keyword evidence="6" id="KW-0808">Transferase</keyword>
<evidence type="ECO:0000256" key="5">
    <source>
        <dbReference type="ARBA" id="ARBA00022643"/>
    </source>
</evidence>
<dbReference type="NCBIfam" id="TIGR00229">
    <property type="entry name" value="sensory_box"/>
    <property type="match status" value="1"/>
</dbReference>
<dbReference type="InterPro" id="IPR005467">
    <property type="entry name" value="His_kinase_dom"/>
</dbReference>
<keyword evidence="11" id="KW-0843">Virulence</keyword>
<evidence type="ECO:0000313" key="15">
    <source>
        <dbReference type="Proteomes" id="UP000238801"/>
    </source>
</evidence>
<gene>
    <name evidence="14" type="ORF">BCF33_1486</name>
</gene>
<dbReference type="SUPFAM" id="SSF55785">
    <property type="entry name" value="PYP-like sensor domain (PAS domain)"/>
    <property type="match status" value="1"/>
</dbReference>
<dbReference type="RefSeq" id="WP_158259373.1">
    <property type="nucleotide sequence ID" value="NZ_PVTT01000002.1"/>
</dbReference>
<dbReference type="PANTHER" id="PTHR41523">
    <property type="entry name" value="TWO-COMPONENT SYSTEM SENSOR PROTEIN"/>
    <property type="match status" value="1"/>
</dbReference>
<dbReference type="Proteomes" id="UP000238801">
    <property type="component" value="Unassembled WGS sequence"/>
</dbReference>
<accession>A0A2T0X169</accession>
<evidence type="ECO:0000256" key="2">
    <source>
        <dbReference type="ARBA" id="ARBA00012438"/>
    </source>
</evidence>
<dbReference type="PROSITE" id="PS50113">
    <property type="entry name" value="PAC"/>
    <property type="match status" value="1"/>
</dbReference>
<dbReference type="InterPro" id="IPR000700">
    <property type="entry name" value="PAS-assoc_C"/>
</dbReference>
<organism evidence="14 15">
    <name type="scientific">Hasllibacter halocynthiae</name>
    <dbReference type="NCBI Taxonomy" id="595589"/>
    <lineage>
        <taxon>Bacteria</taxon>
        <taxon>Pseudomonadati</taxon>
        <taxon>Pseudomonadota</taxon>
        <taxon>Alphaproteobacteria</taxon>
        <taxon>Rhodobacterales</taxon>
        <taxon>Roseobacteraceae</taxon>
        <taxon>Hasllibacter</taxon>
    </lineage>
</organism>
<keyword evidence="9" id="KW-0418">Kinase</keyword>
<dbReference type="Gene3D" id="3.30.565.10">
    <property type="entry name" value="Histidine kinase-like ATPase, C-terminal domain"/>
    <property type="match status" value="1"/>
</dbReference>
<evidence type="ECO:0000256" key="4">
    <source>
        <dbReference type="ARBA" id="ARBA00022630"/>
    </source>
</evidence>
<name>A0A2T0X169_9RHOB</name>
<dbReference type="PROSITE" id="PS50109">
    <property type="entry name" value="HIS_KIN"/>
    <property type="match status" value="1"/>
</dbReference>
<sequence>MTTIADLHLLPVPNQPDRVFAEGEAPSGAFLFSLLQATPDCIKVIEADGTISFMNQNGLDAMGIGDVAEMRGVPWSSFWPEASRETVDAAVGAARQGQRARFEGPCQAAGGALRRWEVSVSPIAEADGRVVRVLAVSRDVTERAEHLLRIEEQEALLAASAARLRRRLGDREDELREKDVALREVDHRVKNSLAMVSAILHAQARSAPAAAEALATAASRVRAVAEVHGAIYAADRAERIEMRDYLRTLAEALSRSLAGGDVKVEHAICERTLTGGEALALGLIVSELIANALRHAFAKHRGTVRVGCEPAGTGRTVLTVEDDGAGFPQGFDLRRAEGLGSKVVLSYAAKLGAEVETGAAEGGGARVRVVF</sequence>
<evidence type="ECO:0000256" key="6">
    <source>
        <dbReference type="ARBA" id="ARBA00022679"/>
    </source>
</evidence>
<dbReference type="PANTHER" id="PTHR41523:SF8">
    <property type="entry name" value="ETHYLENE RESPONSE SENSOR PROTEIN"/>
    <property type="match status" value="1"/>
</dbReference>
<evidence type="ECO:0000256" key="9">
    <source>
        <dbReference type="ARBA" id="ARBA00022777"/>
    </source>
</evidence>
<keyword evidence="3" id="KW-0597">Phosphoprotein</keyword>
<evidence type="ECO:0000313" key="14">
    <source>
        <dbReference type="EMBL" id="PRY92635.1"/>
    </source>
</evidence>
<evidence type="ECO:0000259" key="13">
    <source>
        <dbReference type="PROSITE" id="PS50113"/>
    </source>
</evidence>
<dbReference type="SMART" id="SM00911">
    <property type="entry name" value="HWE_HK"/>
    <property type="match status" value="1"/>
</dbReference>
<dbReference type="Pfam" id="PF07568">
    <property type="entry name" value="HisKA_2"/>
    <property type="match status" value="1"/>
</dbReference>
<dbReference type="Pfam" id="PF02518">
    <property type="entry name" value="HATPase_c"/>
    <property type="match status" value="1"/>
</dbReference>
<keyword evidence="10" id="KW-0067">ATP-binding</keyword>
<keyword evidence="7" id="KW-0677">Repeat</keyword>
<evidence type="ECO:0000256" key="11">
    <source>
        <dbReference type="ARBA" id="ARBA00023026"/>
    </source>
</evidence>
<dbReference type="InterPro" id="IPR036890">
    <property type="entry name" value="HATPase_C_sf"/>
</dbReference>
<evidence type="ECO:0000256" key="1">
    <source>
        <dbReference type="ARBA" id="ARBA00000085"/>
    </source>
</evidence>
<dbReference type="SMART" id="SM00091">
    <property type="entry name" value="PAS"/>
    <property type="match status" value="1"/>
</dbReference>
<reference evidence="14 15" key="1">
    <citation type="submission" date="2018-03" db="EMBL/GenBank/DDBJ databases">
        <title>Genomic Encyclopedia of Archaeal and Bacterial Type Strains, Phase II (KMG-II): from individual species to whole genera.</title>
        <authorList>
            <person name="Goeker M."/>
        </authorList>
    </citation>
    <scope>NUCLEOTIDE SEQUENCE [LARGE SCALE GENOMIC DNA]</scope>
    <source>
        <strain evidence="14 15">DSM 29318</strain>
    </source>
</reference>
<evidence type="ECO:0000256" key="8">
    <source>
        <dbReference type="ARBA" id="ARBA00022741"/>
    </source>
</evidence>
<dbReference type="InterPro" id="IPR035965">
    <property type="entry name" value="PAS-like_dom_sf"/>
</dbReference>
<dbReference type="SMART" id="SM00387">
    <property type="entry name" value="HATPase_c"/>
    <property type="match status" value="1"/>
</dbReference>
<proteinExistence type="predicted"/>